<dbReference type="GO" id="GO:0005886">
    <property type="term" value="C:plasma membrane"/>
    <property type="evidence" value="ECO:0007669"/>
    <property type="project" value="TreeGrafter"/>
</dbReference>
<feature type="transmembrane region" description="Helical" evidence="8">
    <location>
        <begin position="314"/>
        <end position="338"/>
    </location>
</feature>
<comment type="caution">
    <text evidence="9">The sequence shown here is derived from an EMBL/GenBank/DDBJ whole genome shotgun (WGS) entry which is preliminary data.</text>
</comment>
<keyword evidence="10" id="KW-1185">Reference proteome</keyword>
<feature type="transmembrane region" description="Helical" evidence="8">
    <location>
        <begin position="230"/>
        <end position="249"/>
    </location>
</feature>
<keyword evidence="4 8" id="KW-0812">Transmembrane</keyword>
<evidence type="ECO:0000313" key="9">
    <source>
        <dbReference type="EMBL" id="PVZ99509.1"/>
    </source>
</evidence>
<keyword evidence="3" id="KW-0813">Transport</keyword>
<keyword evidence="6 8" id="KW-0472">Membrane</keyword>
<organism evidence="9 10">
    <name type="scientific">Smittium angustum</name>
    <dbReference type="NCBI Taxonomy" id="133377"/>
    <lineage>
        <taxon>Eukaryota</taxon>
        <taxon>Fungi</taxon>
        <taxon>Fungi incertae sedis</taxon>
        <taxon>Zoopagomycota</taxon>
        <taxon>Kickxellomycotina</taxon>
        <taxon>Harpellomycetes</taxon>
        <taxon>Harpellales</taxon>
        <taxon>Legeriomycetaceae</taxon>
        <taxon>Smittium</taxon>
    </lineage>
</organism>
<feature type="transmembrane region" description="Helical" evidence="8">
    <location>
        <begin position="410"/>
        <end position="430"/>
    </location>
</feature>
<dbReference type="InterPro" id="IPR038377">
    <property type="entry name" value="Na/Glc_symporter_sf"/>
</dbReference>
<gene>
    <name evidence="9" type="ORF">BB558_004526</name>
</gene>
<protein>
    <submittedName>
        <fullName evidence="9">Uncharacterized protein</fullName>
    </submittedName>
</protein>
<dbReference type="Gene3D" id="1.20.1730.10">
    <property type="entry name" value="Sodium/glucose cotransporter"/>
    <property type="match status" value="1"/>
</dbReference>
<dbReference type="InterPro" id="IPR001734">
    <property type="entry name" value="Na/solute_symporter"/>
</dbReference>
<feature type="transmembrane region" description="Helical" evidence="8">
    <location>
        <begin position="350"/>
        <end position="370"/>
    </location>
</feature>
<evidence type="ECO:0000313" key="10">
    <source>
        <dbReference type="Proteomes" id="UP000245591"/>
    </source>
</evidence>
<dbReference type="Pfam" id="PF00474">
    <property type="entry name" value="SSF"/>
    <property type="match status" value="1"/>
</dbReference>
<evidence type="ECO:0000256" key="2">
    <source>
        <dbReference type="ARBA" id="ARBA00006434"/>
    </source>
</evidence>
<evidence type="ECO:0000256" key="3">
    <source>
        <dbReference type="ARBA" id="ARBA00022448"/>
    </source>
</evidence>
<dbReference type="GO" id="GO:0015606">
    <property type="term" value="F:spermidine transmembrane transporter activity"/>
    <property type="evidence" value="ECO:0007669"/>
    <property type="project" value="TreeGrafter"/>
</dbReference>
<evidence type="ECO:0000256" key="5">
    <source>
        <dbReference type="ARBA" id="ARBA00022989"/>
    </source>
</evidence>
<evidence type="ECO:0000256" key="1">
    <source>
        <dbReference type="ARBA" id="ARBA00004141"/>
    </source>
</evidence>
<accession>A0A2U1J373</accession>
<dbReference type="PROSITE" id="PS50283">
    <property type="entry name" value="NA_SOLUT_SYMP_3"/>
    <property type="match status" value="1"/>
</dbReference>
<feature type="transmembrane region" description="Helical" evidence="8">
    <location>
        <begin position="191"/>
        <end position="210"/>
    </location>
</feature>
<keyword evidence="5 8" id="KW-1133">Transmembrane helix</keyword>
<feature type="transmembrane region" description="Helical" evidence="8">
    <location>
        <begin position="75"/>
        <end position="99"/>
    </location>
</feature>
<feature type="transmembrane region" description="Helical" evidence="8">
    <location>
        <begin position="12"/>
        <end position="29"/>
    </location>
</feature>
<name>A0A2U1J373_SMIAN</name>
<proteinExistence type="inferred from homology"/>
<dbReference type="InterPro" id="IPR050277">
    <property type="entry name" value="Sodium:Solute_Symporter"/>
</dbReference>
<feature type="transmembrane region" description="Helical" evidence="8">
    <location>
        <begin position="270"/>
        <end position="294"/>
    </location>
</feature>
<dbReference type="PANTHER" id="PTHR48086">
    <property type="entry name" value="SODIUM/PROLINE SYMPORTER-RELATED"/>
    <property type="match status" value="1"/>
</dbReference>
<sequence>MDVTTLGDNVSNAIIYSSLGLFLAIGLYAGRNSRKDLELFIKSLYSQSVISLALNFVAVNVGSSLFYSLPELGTIAGVLGVFAYAFSGAFPIILLGIIGPKFREHDSQNWSMSSFIVQRFGNYLNVLYCLICLIFMLLYTVGEMSTIYGVYGLLTTINPLIPLIILAVVTSVYSAFGGVFASLITDAFQSIFAILLIVIMAIAVGVKVKIPAGAIDSIGLLKPTKIGWQSIYILTVALTFSSMFHQGFWQRIFASKNTRELKLSSRLGALMIFLLFMLVGMAGPISAWSGLWIPGGDVPGSNSFFSILAAMPEWVVGIVLVIVTSMACSAMDTLLAATAGTLYDLTYQKLNFIAIRIIMVVFMVPVVILSVKSLDILRIFLLADLIACATVLPILFGLSSRFNYLTEIDALVGGTAGILSIGIFGQIYFGNVSQGWGLLLLQDGLYVSDLSVLGAFLVSPIVSAIFPFLSYFVRFVIYKSLKKEMPVYEIPYRHDYPAEKDGN</sequence>
<dbReference type="EMBL" id="MBFU01000431">
    <property type="protein sequence ID" value="PVZ99509.1"/>
    <property type="molecule type" value="Genomic_DNA"/>
</dbReference>
<dbReference type="Proteomes" id="UP000245591">
    <property type="component" value="Unassembled WGS sequence"/>
</dbReference>
<feature type="transmembrane region" description="Helical" evidence="8">
    <location>
        <begin position="49"/>
        <end position="69"/>
    </location>
</feature>
<reference evidence="9 10" key="1">
    <citation type="journal article" date="2018" name="MBio">
        <title>Comparative Genomics Reveals the Core Gene Toolbox for the Fungus-Insect Symbiosis.</title>
        <authorList>
            <person name="Wang Y."/>
            <person name="Stata M."/>
            <person name="Wang W."/>
            <person name="Stajich J.E."/>
            <person name="White M.M."/>
            <person name="Moncalvo J.M."/>
        </authorList>
    </citation>
    <scope>NUCLEOTIDE SEQUENCE [LARGE SCALE GENOMIC DNA]</scope>
    <source>
        <strain evidence="9 10">AUS-126-30</strain>
    </source>
</reference>
<feature type="transmembrane region" description="Helical" evidence="8">
    <location>
        <begin position="120"/>
        <end position="140"/>
    </location>
</feature>
<feature type="transmembrane region" description="Helical" evidence="8">
    <location>
        <begin position="450"/>
        <end position="473"/>
    </location>
</feature>
<comment type="similarity">
    <text evidence="2 7">Belongs to the sodium:solute symporter (SSF) (TC 2.A.21) family.</text>
</comment>
<evidence type="ECO:0000256" key="4">
    <source>
        <dbReference type="ARBA" id="ARBA00022692"/>
    </source>
</evidence>
<evidence type="ECO:0000256" key="6">
    <source>
        <dbReference type="ARBA" id="ARBA00023136"/>
    </source>
</evidence>
<dbReference type="PANTHER" id="PTHR48086:SF10">
    <property type="entry name" value="AGR155CP"/>
    <property type="match status" value="1"/>
</dbReference>
<feature type="transmembrane region" description="Helical" evidence="8">
    <location>
        <begin position="376"/>
        <end position="398"/>
    </location>
</feature>
<dbReference type="AlphaFoldDB" id="A0A2U1J373"/>
<evidence type="ECO:0000256" key="7">
    <source>
        <dbReference type="RuleBase" id="RU362091"/>
    </source>
</evidence>
<feature type="transmembrane region" description="Helical" evidence="8">
    <location>
        <begin position="160"/>
        <end position="184"/>
    </location>
</feature>
<comment type="subcellular location">
    <subcellularLocation>
        <location evidence="1">Membrane</location>
        <topology evidence="1">Multi-pass membrane protein</topology>
    </subcellularLocation>
</comment>
<evidence type="ECO:0000256" key="8">
    <source>
        <dbReference type="SAM" id="Phobius"/>
    </source>
</evidence>